<accession>A0A085MLI8</accession>
<evidence type="ECO:0000313" key="2">
    <source>
        <dbReference type="EMBL" id="KFD58084.1"/>
    </source>
</evidence>
<feature type="region of interest" description="Disordered" evidence="1">
    <location>
        <begin position="85"/>
        <end position="110"/>
    </location>
</feature>
<keyword evidence="4" id="KW-1185">Reference proteome</keyword>
<dbReference type="EMBL" id="KL363185">
    <property type="protein sequence ID" value="KFD58084.1"/>
    <property type="molecule type" value="Genomic_DNA"/>
</dbReference>
<feature type="compositionally biased region" description="Basic residues" evidence="1">
    <location>
        <begin position="23"/>
        <end position="33"/>
    </location>
</feature>
<feature type="compositionally biased region" description="Low complexity" evidence="1">
    <location>
        <begin position="8"/>
        <end position="22"/>
    </location>
</feature>
<sequence>MLDRSEVEAAAAHVESSGPVGRRAARGRRRRSISRAPSGQRDPSSGVSHPHEVTMNTVSAIVSEIKTHLSTLFNELRLTSSPPVGEQFAANRRGRHSSVESCSGVPNSHAGAQVTTSLPSQSFGWQGANSLQEAKGAFPPTAISVKQVCSQDNLSRIDDWIRANIGCLLTDMTVNANSTKHKMRPSTCHSLHHPNLPRDLRLLKTFRISLKTVPEENRKLRRNKTTDNKHREHCLH</sequence>
<protein>
    <submittedName>
        <fullName evidence="2">Uncharacterized protein</fullName>
    </submittedName>
</protein>
<evidence type="ECO:0000313" key="4">
    <source>
        <dbReference type="Proteomes" id="UP000030764"/>
    </source>
</evidence>
<gene>
    <name evidence="2" type="ORF">M513_00847</name>
    <name evidence="3" type="ORF">M514_00847</name>
</gene>
<name>A0A085MLI8_9BILA</name>
<dbReference type="Proteomes" id="UP000030758">
    <property type="component" value="Unassembled WGS sequence"/>
</dbReference>
<evidence type="ECO:0000256" key="1">
    <source>
        <dbReference type="SAM" id="MobiDB-lite"/>
    </source>
</evidence>
<reference evidence="2 4" key="1">
    <citation type="journal article" date="2014" name="Nat. Genet.">
        <title>Genome and transcriptome of the porcine whipworm Trichuris suis.</title>
        <authorList>
            <person name="Jex A.R."/>
            <person name="Nejsum P."/>
            <person name="Schwarz E.M."/>
            <person name="Hu L."/>
            <person name="Young N.D."/>
            <person name="Hall R.S."/>
            <person name="Korhonen P.K."/>
            <person name="Liao S."/>
            <person name="Thamsborg S."/>
            <person name="Xia J."/>
            <person name="Xu P."/>
            <person name="Wang S."/>
            <person name="Scheerlinck J.P."/>
            <person name="Hofmann A."/>
            <person name="Sternberg P.W."/>
            <person name="Wang J."/>
            <person name="Gasser R.B."/>
        </authorList>
    </citation>
    <scope>NUCLEOTIDE SEQUENCE [LARGE SCALE GENOMIC DNA]</scope>
    <source>
        <strain evidence="3">DCEP-RM93F</strain>
        <strain evidence="2">DCEP-RM93M</strain>
    </source>
</reference>
<dbReference type="AlphaFoldDB" id="A0A085MLI8"/>
<feature type="region of interest" description="Disordered" evidence="1">
    <location>
        <begin position="1"/>
        <end position="51"/>
    </location>
</feature>
<dbReference type="EMBL" id="KL367632">
    <property type="protein sequence ID" value="KFD61197.1"/>
    <property type="molecule type" value="Genomic_DNA"/>
</dbReference>
<evidence type="ECO:0000313" key="3">
    <source>
        <dbReference type="EMBL" id="KFD61197.1"/>
    </source>
</evidence>
<dbReference type="Proteomes" id="UP000030764">
    <property type="component" value="Unassembled WGS sequence"/>
</dbReference>
<proteinExistence type="predicted"/>
<feature type="region of interest" description="Disordered" evidence="1">
    <location>
        <begin position="217"/>
        <end position="236"/>
    </location>
</feature>
<organism evidence="2 4">
    <name type="scientific">Trichuris suis</name>
    <name type="common">pig whipworm</name>
    <dbReference type="NCBI Taxonomy" id="68888"/>
    <lineage>
        <taxon>Eukaryota</taxon>
        <taxon>Metazoa</taxon>
        <taxon>Ecdysozoa</taxon>
        <taxon>Nematoda</taxon>
        <taxon>Enoplea</taxon>
        <taxon>Dorylaimia</taxon>
        <taxon>Trichinellida</taxon>
        <taxon>Trichuridae</taxon>
        <taxon>Trichuris</taxon>
    </lineage>
</organism>